<protein>
    <submittedName>
        <fullName evidence="2">Uncharacterized protein</fullName>
    </submittedName>
</protein>
<organism evidence="2 3">
    <name type="scientific">Chitinophaga pollutisoli</name>
    <dbReference type="NCBI Taxonomy" id="3133966"/>
    <lineage>
        <taxon>Bacteria</taxon>
        <taxon>Pseudomonadati</taxon>
        <taxon>Bacteroidota</taxon>
        <taxon>Chitinophagia</taxon>
        <taxon>Chitinophagales</taxon>
        <taxon>Chitinophagaceae</taxon>
        <taxon>Chitinophaga</taxon>
    </lineage>
</organism>
<dbReference type="Proteomes" id="UP001485459">
    <property type="component" value="Chromosome"/>
</dbReference>
<feature type="signal peptide" evidence="1">
    <location>
        <begin position="1"/>
        <end position="23"/>
    </location>
</feature>
<feature type="chain" id="PRO_5045624683" evidence="1">
    <location>
        <begin position="24"/>
        <end position="80"/>
    </location>
</feature>
<evidence type="ECO:0000256" key="1">
    <source>
        <dbReference type="SAM" id="SignalP"/>
    </source>
</evidence>
<reference evidence="3" key="1">
    <citation type="submission" date="2024-03" db="EMBL/GenBank/DDBJ databases">
        <title>Chitinophaga horti sp. nov., isolated from garden soil.</title>
        <authorList>
            <person name="Lee D.S."/>
            <person name="Han D.M."/>
            <person name="Baek J.H."/>
            <person name="Choi D.G."/>
            <person name="Jeon J.H."/>
            <person name="Jeon C.O."/>
        </authorList>
    </citation>
    <scope>NUCLEOTIDE SEQUENCE [LARGE SCALE GENOMIC DNA]</scope>
    <source>
        <strain evidence="3">GPA1</strain>
    </source>
</reference>
<name>A0ABZ2YRE9_9BACT</name>
<accession>A0ABZ2YRE9</accession>
<proteinExistence type="predicted"/>
<evidence type="ECO:0000313" key="2">
    <source>
        <dbReference type="EMBL" id="WZN42376.1"/>
    </source>
</evidence>
<dbReference type="RefSeq" id="WP_341837210.1">
    <property type="nucleotide sequence ID" value="NZ_CP149822.1"/>
</dbReference>
<evidence type="ECO:0000313" key="3">
    <source>
        <dbReference type="Proteomes" id="UP001485459"/>
    </source>
</evidence>
<keyword evidence="1" id="KW-0732">Signal</keyword>
<sequence>MTYVNKLILASIGFILCFLSARADTFTVTSNAESRPGSLRACLTQTAANGIAIKDYIYFNIPGATWADRTIILQSELPAV</sequence>
<keyword evidence="3" id="KW-1185">Reference proteome</keyword>
<gene>
    <name evidence="2" type="ORF">WJU16_04935</name>
</gene>
<dbReference type="EMBL" id="CP149822">
    <property type="protein sequence ID" value="WZN42376.1"/>
    <property type="molecule type" value="Genomic_DNA"/>
</dbReference>